<accession>A0ABN7T4B0</accession>
<name>A0ABN7T4B0_OIKDI</name>
<dbReference type="SMART" id="SM00482">
    <property type="entry name" value="POLAc"/>
    <property type="match status" value="1"/>
</dbReference>
<evidence type="ECO:0000259" key="3">
    <source>
        <dbReference type="SMART" id="SM00482"/>
    </source>
</evidence>
<feature type="domain" description="DNA-directed DNA polymerase family A palm" evidence="3">
    <location>
        <begin position="599"/>
        <end position="894"/>
    </location>
</feature>
<dbReference type="PANTHER" id="PTHR10267">
    <property type="entry name" value="DNA POLYMERASE SUBUNIT GAMMA-1"/>
    <property type="match status" value="1"/>
</dbReference>
<evidence type="ECO:0000256" key="2">
    <source>
        <dbReference type="ARBA" id="ARBA00031966"/>
    </source>
</evidence>
<dbReference type="InterPro" id="IPR002297">
    <property type="entry name" value="DNA-dir_DNA_pol_A_mt"/>
</dbReference>
<dbReference type="Gene3D" id="3.30.420.390">
    <property type="match status" value="2"/>
</dbReference>
<evidence type="ECO:0000313" key="5">
    <source>
        <dbReference type="Proteomes" id="UP001158576"/>
    </source>
</evidence>
<protein>
    <recommendedName>
        <fullName evidence="1">DNA polymerase subunit gamma-1</fullName>
    </recommendedName>
    <alternativeName>
        <fullName evidence="2">Mitochondrial DNA polymerase catalytic subunit</fullName>
    </alternativeName>
</protein>
<dbReference type="InterPro" id="IPR041336">
    <property type="entry name" value="DNApol_Exo"/>
</dbReference>
<reference evidence="4 5" key="1">
    <citation type="submission" date="2021-04" db="EMBL/GenBank/DDBJ databases">
        <authorList>
            <person name="Bliznina A."/>
        </authorList>
    </citation>
    <scope>NUCLEOTIDE SEQUENCE [LARGE SCALE GENOMIC DNA]</scope>
</reference>
<proteinExistence type="predicted"/>
<keyword evidence="5" id="KW-1185">Reference proteome</keyword>
<organism evidence="4 5">
    <name type="scientific">Oikopleura dioica</name>
    <name type="common">Tunicate</name>
    <dbReference type="NCBI Taxonomy" id="34765"/>
    <lineage>
        <taxon>Eukaryota</taxon>
        <taxon>Metazoa</taxon>
        <taxon>Chordata</taxon>
        <taxon>Tunicata</taxon>
        <taxon>Appendicularia</taxon>
        <taxon>Copelata</taxon>
        <taxon>Oikopleuridae</taxon>
        <taxon>Oikopleura</taxon>
    </lineage>
</organism>
<dbReference type="Gene3D" id="1.10.150.20">
    <property type="entry name" value="5' to 3' exonuclease, C-terminal subdomain"/>
    <property type="match status" value="1"/>
</dbReference>
<dbReference type="SUPFAM" id="SSF56672">
    <property type="entry name" value="DNA/RNA polymerases"/>
    <property type="match status" value="1"/>
</dbReference>
<sequence length="976" mass="111715">MRIQSLRKVCQVSRLNIPLVNEKISDHVFGEKAKKVGKCENLEEIEWSLRNMKIFNEECSDFDSAENLSLPTLLSPNLVEHTEKAALDGIGDSFFKNISGVLDVKNLPSAPTSFVLNESGWIKYKSGKKPKKIDYPDEKCLVFDTENIVRIGSCPVMTAAVSDSAWYTWISPKFFSNSLPTDDHLQKSDLIDFGPEEQILIGHNVAFDRTRVQQEYEFKSNKTFIDTMSLHNSLHGVSSKQYALKKKSESTKLKFSDRYLYGPDFRWLHYCSLSNLADVHHFYHKNAPPMDKQIRNIFVDGTIDDIRKNLHDLMAYNILDVKATAEVFAATFPLYLSRYPNPVNLFGMLKMGSPKLKITAPAWNEYVEKSNEEFEGMKNTLECDVLPDLARAVFEKYKSSWLESAGKENFDALEKRHLWNSDPFLASLDWSPATKKSPLPKWIKPILKEKRLSMNNRSVPYLLRLEWEGKRVLHSKKTGWAHVNQNSEELTPLPHDKAGQKVGMLMTSNYSKHILSGKLTTRCEFGKEIIKKIMEVNTRGSYWRAYRERFKKILFLNDKEDRYSWHLPMQVPHGTVTRRAKDSFWMVAQGNDSNDEKLGMGAFSLAQMDEDWVYVSADVDSQEIWIASLFADMYKDLGEVGVTGLSYMTLNGSKAAGTDIHTITANQVGMDRNSAKILNYARLYLCGKQNALDLLGPKDGAGKIVDELWRFTKGKSVLIRNPVSQEGNKILSDGINQLEFLTENEAKRFKFLVQKLQSDTMLRDSEKDELLQSIYKLVPAAKKTIDEIEDLFDEPRRVFANGIESELFNYLQLTAIEDQPVTPVLGGNLPMPLLNRYAPMHQTTRCNWLIQSSAVDFLHLFLANMDYLIKEYRINAFYSLSIHDMIQFISSKEDRYRTALAFQLAHLYTRAYFSLKCGLPQLPQNVAFFSSVEIDRSMRKDKGLPWNSELYGDDPGRAETLDISRIIELTNGTLSK</sequence>
<dbReference type="Pfam" id="PF18136">
    <property type="entry name" value="DNApol_Exo"/>
    <property type="match status" value="1"/>
</dbReference>
<evidence type="ECO:0000256" key="1">
    <source>
        <dbReference type="ARBA" id="ARBA00015350"/>
    </source>
</evidence>
<dbReference type="SUPFAM" id="SSF53098">
    <property type="entry name" value="Ribonuclease H-like"/>
    <property type="match status" value="1"/>
</dbReference>
<dbReference type="PRINTS" id="PR00867">
    <property type="entry name" value="DNAPOLG"/>
</dbReference>
<gene>
    <name evidence="4" type="ORF">OKIOD_LOCUS14079</name>
</gene>
<evidence type="ECO:0000313" key="4">
    <source>
        <dbReference type="EMBL" id="CAG5110968.1"/>
    </source>
</evidence>
<dbReference type="InterPro" id="IPR001098">
    <property type="entry name" value="DNA-dir_DNA_pol_A_palm_dom"/>
</dbReference>
<dbReference type="PANTHER" id="PTHR10267:SF0">
    <property type="entry name" value="DNA POLYMERASE SUBUNIT GAMMA-1"/>
    <property type="match status" value="1"/>
</dbReference>
<dbReference type="Proteomes" id="UP001158576">
    <property type="component" value="Chromosome 2"/>
</dbReference>
<dbReference type="EMBL" id="OU015567">
    <property type="protein sequence ID" value="CAG5110968.1"/>
    <property type="molecule type" value="Genomic_DNA"/>
</dbReference>
<dbReference type="Gene3D" id="3.30.70.370">
    <property type="match status" value="1"/>
</dbReference>
<dbReference type="InterPro" id="IPR043502">
    <property type="entry name" value="DNA/RNA_pol_sf"/>
</dbReference>
<dbReference type="InterPro" id="IPR012337">
    <property type="entry name" value="RNaseH-like_sf"/>
</dbReference>